<keyword evidence="4 6" id="KW-0472">Membrane</keyword>
<dbReference type="KEGG" id="acp:A2cp1_0382"/>
<evidence type="ECO:0000313" key="8">
    <source>
        <dbReference type="Proteomes" id="UP000007089"/>
    </source>
</evidence>
<gene>
    <name evidence="7" type="ordered locus">A2cp1_0382</name>
</gene>
<comment type="subcellular location">
    <subcellularLocation>
        <location evidence="1">Membrane</location>
        <topology evidence="1">Multi-pass membrane protein</topology>
    </subcellularLocation>
</comment>
<organism evidence="7 8">
    <name type="scientific">Anaeromyxobacter dehalogenans (strain ATCC BAA-258 / DSM 21875 / 2CP-1)</name>
    <dbReference type="NCBI Taxonomy" id="455488"/>
    <lineage>
        <taxon>Bacteria</taxon>
        <taxon>Pseudomonadati</taxon>
        <taxon>Myxococcota</taxon>
        <taxon>Myxococcia</taxon>
        <taxon>Myxococcales</taxon>
        <taxon>Cystobacterineae</taxon>
        <taxon>Anaeromyxobacteraceae</taxon>
        <taxon>Anaeromyxobacter</taxon>
    </lineage>
</organism>
<keyword evidence="3 6" id="KW-1133">Transmembrane helix</keyword>
<evidence type="ECO:0000256" key="5">
    <source>
        <dbReference type="SAM" id="MobiDB-lite"/>
    </source>
</evidence>
<accession>B8JA36</accession>
<name>B8JA36_ANAD2</name>
<protein>
    <recommendedName>
        <fullName evidence="9">DoxX family protein</fullName>
    </recommendedName>
</protein>
<feature type="compositionally biased region" description="Pro residues" evidence="5">
    <location>
        <begin position="140"/>
        <end position="149"/>
    </location>
</feature>
<dbReference type="InterPro" id="IPR032808">
    <property type="entry name" value="DoxX"/>
</dbReference>
<feature type="transmembrane region" description="Helical" evidence="6">
    <location>
        <begin position="85"/>
        <end position="107"/>
    </location>
</feature>
<evidence type="ECO:0000256" key="2">
    <source>
        <dbReference type="ARBA" id="ARBA00022692"/>
    </source>
</evidence>
<keyword evidence="8" id="KW-1185">Reference proteome</keyword>
<dbReference type="HOGENOM" id="CLU_1745868_0_0_7"/>
<dbReference type="Proteomes" id="UP000007089">
    <property type="component" value="Chromosome"/>
</dbReference>
<evidence type="ECO:0000256" key="3">
    <source>
        <dbReference type="ARBA" id="ARBA00022989"/>
    </source>
</evidence>
<evidence type="ECO:0000256" key="6">
    <source>
        <dbReference type="SAM" id="Phobius"/>
    </source>
</evidence>
<feature type="transmembrane region" description="Helical" evidence="6">
    <location>
        <begin position="32"/>
        <end position="53"/>
    </location>
</feature>
<feature type="region of interest" description="Disordered" evidence="5">
    <location>
        <begin position="118"/>
        <end position="149"/>
    </location>
</feature>
<evidence type="ECO:0000313" key="7">
    <source>
        <dbReference type="EMBL" id="ACL63739.1"/>
    </source>
</evidence>
<dbReference type="AlphaFoldDB" id="B8JA36"/>
<evidence type="ECO:0000256" key="4">
    <source>
        <dbReference type="ARBA" id="ARBA00023136"/>
    </source>
</evidence>
<sequence>MVFSVLSFTFHDRFPFPDGKEGAFVHLGLPPYFKVELTIAKALGVLALLVPGVPRKVREFAYFGFGLTLVSAAIAHFSVGDARRLSPLYVIDPLLFLGCLATSYAGFLRGGPEAFRGPSAQPAVGTSGAATVRSVRVARTPPPSEASPR</sequence>
<feature type="transmembrane region" description="Helical" evidence="6">
    <location>
        <begin position="60"/>
        <end position="79"/>
    </location>
</feature>
<dbReference type="Pfam" id="PF13564">
    <property type="entry name" value="DoxX_2"/>
    <property type="match status" value="1"/>
</dbReference>
<evidence type="ECO:0008006" key="9">
    <source>
        <dbReference type="Google" id="ProtNLM"/>
    </source>
</evidence>
<proteinExistence type="predicted"/>
<evidence type="ECO:0000256" key="1">
    <source>
        <dbReference type="ARBA" id="ARBA00004141"/>
    </source>
</evidence>
<keyword evidence="2 6" id="KW-0812">Transmembrane</keyword>
<dbReference type="GO" id="GO:0016020">
    <property type="term" value="C:membrane"/>
    <property type="evidence" value="ECO:0007669"/>
    <property type="project" value="UniProtKB-SubCell"/>
</dbReference>
<dbReference type="EMBL" id="CP001359">
    <property type="protein sequence ID" value="ACL63739.1"/>
    <property type="molecule type" value="Genomic_DNA"/>
</dbReference>
<reference evidence="7" key="1">
    <citation type="submission" date="2009-01" db="EMBL/GenBank/DDBJ databases">
        <title>Complete sequence of Anaeromyxobacter dehalogenans 2CP-1.</title>
        <authorList>
            <consortium name="US DOE Joint Genome Institute"/>
            <person name="Lucas S."/>
            <person name="Copeland A."/>
            <person name="Lapidus A."/>
            <person name="Glavina del Rio T."/>
            <person name="Dalin E."/>
            <person name="Tice H."/>
            <person name="Bruce D."/>
            <person name="Goodwin L."/>
            <person name="Pitluck S."/>
            <person name="Saunders E."/>
            <person name="Brettin T."/>
            <person name="Detter J.C."/>
            <person name="Han C."/>
            <person name="Larimer F."/>
            <person name="Land M."/>
            <person name="Hauser L."/>
            <person name="Kyrpides N."/>
            <person name="Ovchinnikova G."/>
            <person name="Beliaev A.S."/>
            <person name="Richardson P."/>
        </authorList>
    </citation>
    <scope>NUCLEOTIDE SEQUENCE</scope>
    <source>
        <strain evidence="7">2CP-1</strain>
    </source>
</reference>